<dbReference type="EMBL" id="JARK01001441">
    <property type="protein sequence ID" value="EYC01680.1"/>
    <property type="molecule type" value="Genomic_DNA"/>
</dbReference>
<dbReference type="AlphaFoldDB" id="A0A016TG96"/>
<evidence type="ECO:0000313" key="2">
    <source>
        <dbReference type="Proteomes" id="UP000024635"/>
    </source>
</evidence>
<protein>
    <submittedName>
        <fullName evidence="1">Uncharacterized protein</fullName>
    </submittedName>
</protein>
<gene>
    <name evidence="1" type="primary">Acey_s0105.g3687</name>
    <name evidence="1" type="ORF">Y032_0105g3687</name>
</gene>
<accession>A0A016TG96</accession>
<name>A0A016TG96_9BILA</name>
<reference evidence="2" key="1">
    <citation type="journal article" date="2015" name="Nat. Genet.">
        <title>The genome and transcriptome of the zoonotic hookworm Ancylostoma ceylanicum identify infection-specific gene families.</title>
        <authorList>
            <person name="Schwarz E.M."/>
            <person name="Hu Y."/>
            <person name="Antoshechkin I."/>
            <person name="Miller M.M."/>
            <person name="Sternberg P.W."/>
            <person name="Aroian R.V."/>
        </authorList>
    </citation>
    <scope>NUCLEOTIDE SEQUENCE</scope>
    <source>
        <strain evidence="2">HY135</strain>
    </source>
</reference>
<organism evidence="1 2">
    <name type="scientific">Ancylostoma ceylanicum</name>
    <dbReference type="NCBI Taxonomy" id="53326"/>
    <lineage>
        <taxon>Eukaryota</taxon>
        <taxon>Metazoa</taxon>
        <taxon>Ecdysozoa</taxon>
        <taxon>Nematoda</taxon>
        <taxon>Chromadorea</taxon>
        <taxon>Rhabditida</taxon>
        <taxon>Rhabditina</taxon>
        <taxon>Rhabditomorpha</taxon>
        <taxon>Strongyloidea</taxon>
        <taxon>Ancylostomatidae</taxon>
        <taxon>Ancylostomatinae</taxon>
        <taxon>Ancylostoma</taxon>
    </lineage>
</organism>
<evidence type="ECO:0000313" key="1">
    <source>
        <dbReference type="EMBL" id="EYC01680.1"/>
    </source>
</evidence>
<sequence length="79" mass="9218">MKKGYPGDSDWCIRAARHAYLFEFVRPVQKYTMYHGIDIVRAQMGGRYGWPGSANQSRLVTPLFLHDDIRPSHPNRVHF</sequence>
<comment type="caution">
    <text evidence="1">The sequence shown here is derived from an EMBL/GenBank/DDBJ whole genome shotgun (WGS) entry which is preliminary data.</text>
</comment>
<proteinExistence type="predicted"/>
<dbReference type="Proteomes" id="UP000024635">
    <property type="component" value="Unassembled WGS sequence"/>
</dbReference>
<keyword evidence="2" id="KW-1185">Reference proteome</keyword>